<dbReference type="GO" id="GO:0000981">
    <property type="term" value="F:DNA-binding transcription factor activity, RNA polymerase II-specific"/>
    <property type="evidence" value="ECO:0007669"/>
    <property type="project" value="TreeGrafter"/>
</dbReference>
<evidence type="ECO:0000256" key="7">
    <source>
        <dbReference type="ARBA" id="ARBA00023163"/>
    </source>
</evidence>
<keyword evidence="4 9" id="KW-0863">Zinc-finger</keyword>
<evidence type="ECO:0000256" key="5">
    <source>
        <dbReference type="ARBA" id="ARBA00022833"/>
    </source>
</evidence>
<proteinExistence type="predicted"/>
<sequence length="544" mass="59502">MNSQMAAPAAFFYYNPEQASQQPSSLFTQSPAGILPSQHLYMQRQQLHHQPVLPMHTLPSSTEPIASPRPLCQKPQHIFTNSSLILKTDCRRDYDTYFPATPPLSISGSTVNSPPMSYGALPATPTNPIFFQNIKGVKEGCEVEIKSTSLAGEEWTRAGSPPLTPVYIERPSISSQVSDILSATSCPSLSPSPSPIPRSASYDSDFDFCDPRTLLVDCAPSSLSHSQLDIPILPFFEDQSLVSSPHSKQPSFDFTDSLSSLPKFDSFDEFAVDNDFVTDLTRLPTDICGTKRQRLELLTFSSGQDFLDEDKFDEVEVSMFGSPISEASDEAPAKKRKISKKASKSINTDSQIEKEVMLSEQTKTDSKEEISSAPSDNADDSSSATPATQGSEANTPASGPQHSVTRRGRKQSLTDDPSKTFACTLCTRRFRRQEHLKRHYRSLHTGERPFECPDCGKKFSRSDNLAQHARTHGSGMSLGLDGEMIEGFTADEQVYGNALFDAARAATSRGMSSSTSESSCSLLDSSPAPSVASGKSNKKRKREE</sequence>
<name>A0A8H3IF93_9LECA</name>
<dbReference type="OrthoDB" id="654211at2759"/>
<feature type="domain" description="C2H2-type" evidence="11">
    <location>
        <begin position="450"/>
        <end position="477"/>
    </location>
</feature>
<organism evidence="12 13">
    <name type="scientific">Gomphillus americanus</name>
    <dbReference type="NCBI Taxonomy" id="1940652"/>
    <lineage>
        <taxon>Eukaryota</taxon>
        <taxon>Fungi</taxon>
        <taxon>Dikarya</taxon>
        <taxon>Ascomycota</taxon>
        <taxon>Pezizomycotina</taxon>
        <taxon>Lecanoromycetes</taxon>
        <taxon>OSLEUM clade</taxon>
        <taxon>Ostropomycetidae</taxon>
        <taxon>Ostropales</taxon>
        <taxon>Graphidaceae</taxon>
        <taxon>Gomphilloideae</taxon>
        <taxon>Gomphillus</taxon>
    </lineage>
</organism>
<dbReference type="GO" id="GO:0008270">
    <property type="term" value="F:zinc ion binding"/>
    <property type="evidence" value="ECO:0007669"/>
    <property type="project" value="UniProtKB-KW"/>
</dbReference>
<evidence type="ECO:0000256" key="9">
    <source>
        <dbReference type="PROSITE-ProRule" id="PRU00042"/>
    </source>
</evidence>
<evidence type="ECO:0000313" key="13">
    <source>
        <dbReference type="Proteomes" id="UP000664169"/>
    </source>
</evidence>
<feature type="region of interest" description="Disordered" evidence="10">
    <location>
        <begin position="323"/>
        <end position="416"/>
    </location>
</feature>
<reference evidence="12" key="1">
    <citation type="submission" date="2021-03" db="EMBL/GenBank/DDBJ databases">
        <authorList>
            <person name="Tagirdzhanova G."/>
        </authorList>
    </citation>
    <scope>NUCLEOTIDE SEQUENCE</scope>
</reference>
<keyword evidence="3" id="KW-0677">Repeat</keyword>
<dbReference type="InterPro" id="IPR036236">
    <property type="entry name" value="Znf_C2H2_sf"/>
</dbReference>
<dbReference type="FunFam" id="3.30.160.60:FF:000358">
    <property type="entry name" value="zinc finger protein 24"/>
    <property type="match status" value="1"/>
</dbReference>
<feature type="region of interest" description="Disordered" evidence="10">
    <location>
        <begin position="505"/>
        <end position="544"/>
    </location>
</feature>
<evidence type="ECO:0000256" key="8">
    <source>
        <dbReference type="ARBA" id="ARBA00023242"/>
    </source>
</evidence>
<evidence type="ECO:0000259" key="11">
    <source>
        <dbReference type="PROSITE" id="PS50157"/>
    </source>
</evidence>
<dbReference type="FunFam" id="3.30.160.60:FF:000141">
    <property type="entry name" value="C2H2 zinc finger protein"/>
    <property type="match status" value="1"/>
</dbReference>
<keyword evidence="7" id="KW-0804">Transcription</keyword>
<comment type="subcellular location">
    <subcellularLocation>
        <location evidence="1">Nucleus</location>
    </subcellularLocation>
</comment>
<evidence type="ECO:0000256" key="6">
    <source>
        <dbReference type="ARBA" id="ARBA00023015"/>
    </source>
</evidence>
<dbReference type="PROSITE" id="PS50157">
    <property type="entry name" value="ZINC_FINGER_C2H2_2"/>
    <property type="match status" value="2"/>
</dbReference>
<dbReference type="InterPro" id="IPR013087">
    <property type="entry name" value="Znf_C2H2_type"/>
</dbReference>
<keyword evidence="13" id="KW-1185">Reference proteome</keyword>
<feature type="compositionally biased region" description="Polar residues" evidence="10">
    <location>
        <begin position="389"/>
        <end position="403"/>
    </location>
</feature>
<keyword evidence="2" id="KW-0479">Metal-binding</keyword>
<dbReference type="Proteomes" id="UP000664169">
    <property type="component" value="Unassembled WGS sequence"/>
</dbReference>
<dbReference type="EMBL" id="CAJPDQ010000011">
    <property type="protein sequence ID" value="CAF9916373.1"/>
    <property type="molecule type" value="Genomic_DNA"/>
</dbReference>
<evidence type="ECO:0000256" key="4">
    <source>
        <dbReference type="ARBA" id="ARBA00022771"/>
    </source>
</evidence>
<dbReference type="SUPFAM" id="SSF57667">
    <property type="entry name" value="beta-beta-alpha zinc fingers"/>
    <property type="match status" value="1"/>
</dbReference>
<dbReference type="GO" id="GO:0005634">
    <property type="term" value="C:nucleus"/>
    <property type="evidence" value="ECO:0007669"/>
    <property type="project" value="UniProtKB-SubCell"/>
</dbReference>
<keyword evidence="5" id="KW-0862">Zinc</keyword>
<feature type="domain" description="C2H2-type" evidence="11">
    <location>
        <begin position="421"/>
        <end position="449"/>
    </location>
</feature>
<dbReference type="Gene3D" id="3.30.160.60">
    <property type="entry name" value="Classic Zinc Finger"/>
    <property type="match status" value="2"/>
</dbReference>
<protein>
    <recommendedName>
        <fullName evidence="11">C2H2-type domain-containing protein</fullName>
    </recommendedName>
</protein>
<accession>A0A8H3IF93</accession>
<feature type="compositionally biased region" description="Low complexity" evidence="10">
    <location>
        <begin position="371"/>
        <end position="388"/>
    </location>
</feature>
<evidence type="ECO:0000256" key="2">
    <source>
        <dbReference type="ARBA" id="ARBA00022723"/>
    </source>
</evidence>
<comment type="caution">
    <text evidence="12">The sequence shown here is derived from an EMBL/GenBank/DDBJ whole genome shotgun (WGS) entry which is preliminary data.</text>
</comment>
<dbReference type="PANTHER" id="PTHR24394:SF44">
    <property type="entry name" value="ZINC FINGER PROTEIN 271-LIKE"/>
    <property type="match status" value="1"/>
</dbReference>
<keyword evidence="8" id="KW-0539">Nucleus</keyword>
<dbReference type="SMART" id="SM00355">
    <property type="entry name" value="ZnF_C2H2"/>
    <property type="match status" value="2"/>
</dbReference>
<dbReference type="Pfam" id="PF00096">
    <property type="entry name" value="zf-C2H2"/>
    <property type="match status" value="2"/>
</dbReference>
<dbReference type="PROSITE" id="PS00028">
    <property type="entry name" value="ZINC_FINGER_C2H2_1"/>
    <property type="match status" value="2"/>
</dbReference>
<keyword evidence="6" id="KW-0805">Transcription regulation</keyword>
<evidence type="ECO:0000256" key="10">
    <source>
        <dbReference type="SAM" id="MobiDB-lite"/>
    </source>
</evidence>
<feature type="compositionally biased region" description="Basic and acidic residues" evidence="10">
    <location>
        <begin position="351"/>
        <end position="370"/>
    </location>
</feature>
<evidence type="ECO:0000256" key="1">
    <source>
        <dbReference type="ARBA" id="ARBA00004123"/>
    </source>
</evidence>
<feature type="compositionally biased region" description="Basic residues" evidence="10">
    <location>
        <begin position="334"/>
        <end position="343"/>
    </location>
</feature>
<evidence type="ECO:0000256" key="3">
    <source>
        <dbReference type="ARBA" id="ARBA00022737"/>
    </source>
</evidence>
<dbReference type="PANTHER" id="PTHR24394">
    <property type="entry name" value="ZINC FINGER PROTEIN"/>
    <property type="match status" value="1"/>
</dbReference>
<dbReference type="AlphaFoldDB" id="A0A8H3IF93"/>
<evidence type="ECO:0000313" key="12">
    <source>
        <dbReference type="EMBL" id="CAF9916373.1"/>
    </source>
</evidence>
<feature type="compositionally biased region" description="Low complexity" evidence="10">
    <location>
        <begin position="505"/>
        <end position="530"/>
    </location>
</feature>
<gene>
    <name evidence="12" type="ORF">GOMPHAMPRED_000976</name>
</gene>